<feature type="region of interest" description="Disordered" evidence="4">
    <location>
        <begin position="695"/>
        <end position="723"/>
    </location>
</feature>
<dbReference type="SUPFAM" id="SSF57701">
    <property type="entry name" value="Zn2/Cys6 DNA-binding domain"/>
    <property type="match status" value="1"/>
</dbReference>
<dbReference type="Gene3D" id="4.10.240.10">
    <property type="entry name" value="Zn(2)-C6 fungal-type DNA-binding domain"/>
    <property type="match status" value="1"/>
</dbReference>
<dbReference type="PANTHER" id="PTHR31001">
    <property type="entry name" value="UNCHARACTERIZED TRANSCRIPTIONAL REGULATORY PROTEIN"/>
    <property type="match status" value="1"/>
</dbReference>
<dbReference type="AlphaFoldDB" id="A0AAI9Y250"/>
<comment type="subcellular location">
    <subcellularLocation>
        <location evidence="1">Nucleus</location>
    </subcellularLocation>
</comment>
<dbReference type="GO" id="GO:0006351">
    <property type="term" value="P:DNA-templated transcription"/>
    <property type="evidence" value="ECO:0007669"/>
    <property type="project" value="InterPro"/>
</dbReference>
<evidence type="ECO:0000259" key="5">
    <source>
        <dbReference type="PROSITE" id="PS50048"/>
    </source>
</evidence>
<keyword evidence="3" id="KW-0539">Nucleus</keyword>
<dbReference type="SMART" id="SM00906">
    <property type="entry name" value="Fungal_trans"/>
    <property type="match status" value="1"/>
</dbReference>
<feature type="region of interest" description="Disordered" evidence="4">
    <location>
        <begin position="1"/>
        <end position="27"/>
    </location>
</feature>
<dbReference type="GO" id="GO:0000981">
    <property type="term" value="F:DNA-binding transcription factor activity, RNA polymerase II-specific"/>
    <property type="evidence" value="ECO:0007669"/>
    <property type="project" value="InterPro"/>
</dbReference>
<reference evidence="6" key="1">
    <citation type="submission" date="2016-11" db="EMBL/GenBank/DDBJ databases">
        <title>The genome sequence of Colletotrichum cuscutae.</title>
        <authorList>
            <person name="Baroncelli R."/>
        </authorList>
    </citation>
    <scope>NUCLEOTIDE SEQUENCE</scope>
    <source>
        <strain evidence="6">IMI 304802</strain>
    </source>
</reference>
<evidence type="ECO:0000256" key="4">
    <source>
        <dbReference type="SAM" id="MobiDB-lite"/>
    </source>
</evidence>
<dbReference type="Pfam" id="PF00172">
    <property type="entry name" value="Zn_clus"/>
    <property type="match status" value="1"/>
</dbReference>
<feature type="region of interest" description="Disordered" evidence="4">
    <location>
        <begin position="468"/>
        <end position="503"/>
    </location>
</feature>
<dbReference type="InterPro" id="IPR036864">
    <property type="entry name" value="Zn2-C6_fun-type_DNA-bd_sf"/>
</dbReference>
<dbReference type="InterPro" id="IPR001138">
    <property type="entry name" value="Zn2Cys6_DnaBD"/>
</dbReference>
<dbReference type="Proteomes" id="UP001239213">
    <property type="component" value="Unassembled WGS sequence"/>
</dbReference>
<evidence type="ECO:0000256" key="1">
    <source>
        <dbReference type="ARBA" id="ARBA00004123"/>
    </source>
</evidence>
<dbReference type="EMBL" id="MPDP01000135">
    <property type="protein sequence ID" value="KAK1477156.1"/>
    <property type="molecule type" value="Genomic_DNA"/>
</dbReference>
<feature type="domain" description="Zn(2)-C6 fungal-type" evidence="5">
    <location>
        <begin position="35"/>
        <end position="64"/>
    </location>
</feature>
<accession>A0AAI9Y250</accession>
<dbReference type="PANTHER" id="PTHR31001:SF45">
    <property type="entry name" value="ZN(II)2CYS6 TRANSCRIPTION FACTOR (EUROFUNG)"/>
    <property type="match status" value="1"/>
</dbReference>
<dbReference type="GO" id="GO:0008270">
    <property type="term" value="F:zinc ion binding"/>
    <property type="evidence" value="ECO:0007669"/>
    <property type="project" value="InterPro"/>
</dbReference>
<keyword evidence="2" id="KW-0479">Metal-binding</keyword>
<evidence type="ECO:0000313" key="6">
    <source>
        <dbReference type="EMBL" id="KAK1477156.1"/>
    </source>
</evidence>
<feature type="region of interest" description="Disordered" evidence="4">
    <location>
        <begin position="133"/>
        <end position="171"/>
    </location>
</feature>
<feature type="compositionally biased region" description="Pro residues" evidence="4">
    <location>
        <begin position="8"/>
        <end position="23"/>
    </location>
</feature>
<name>A0AAI9Y250_9PEZI</name>
<dbReference type="CDD" id="cd12148">
    <property type="entry name" value="fungal_TF_MHR"/>
    <property type="match status" value="1"/>
</dbReference>
<proteinExistence type="predicted"/>
<dbReference type="PROSITE" id="PS50048">
    <property type="entry name" value="ZN2_CY6_FUNGAL_2"/>
    <property type="match status" value="1"/>
</dbReference>
<protein>
    <submittedName>
        <fullName evidence="6">Fungal specific transcription factor domain-containing protein</fullName>
    </submittedName>
</protein>
<dbReference type="InterPro" id="IPR050613">
    <property type="entry name" value="Sec_Metabolite_Reg"/>
</dbReference>
<dbReference type="GO" id="GO:0005634">
    <property type="term" value="C:nucleus"/>
    <property type="evidence" value="ECO:0007669"/>
    <property type="project" value="UniProtKB-SubCell"/>
</dbReference>
<keyword evidence="7" id="KW-1185">Reference proteome</keyword>
<feature type="compositionally biased region" description="Gly residues" evidence="4">
    <location>
        <begin position="702"/>
        <end position="723"/>
    </location>
</feature>
<dbReference type="Pfam" id="PF04082">
    <property type="entry name" value="Fungal_trans"/>
    <property type="match status" value="1"/>
</dbReference>
<organism evidence="6 7">
    <name type="scientific">Colletotrichum cuscutae</name>
    <dbReference type="NCBI Taxonomy" id="1209917"/>
    <lineage>
        <taxon>Eukaryota</taxon>
        <taxon>Fungi</taxon>
        <taxon>Dikarya</taxon>
        <taxon>Ascomycota</taxon>
        <taxon>Pezizomycotina</taxon>
        <taxon>Sordariomycetes</taxon>
        <taxon>Hypocreomycetidae</taxon>
        <taxon>Glomerellales</taxon>
        <taxon>Glomerellaceae</taxon>
        <taxon>Colletotrichum</taxon>
        <taxon>Colletotrichum acutatum species complex</taxon>
    </lineage>
</organism>
<gene>
    <name evidence="6" type="ORF">CCUS01_04974</name>
</gene>
<dbReference type="CDD" id="cd00067">
    <property type="entry name" value="GAL4"/>
    <property type="match status" value="1"/>
</dbReference>
<dbReference type="InterPro" id="IPR007219">
    <property type="entry name" value="XnlR_reg_dom"/>
</dbReference>
<evidence type="ECO:0000313" key="7">
    <source>
        <dbReference type="Proteomes" id="UP001239213"/>
    </source>
</evidence>
<evidence type="ECO:0000256" key="3">
    <source>
        <dbReference type="ARBA" id="ARBA00023242"/>
    </source>
</evidence>
<sequence>MSSGEAQLPPPPRAVPPPAPEPDPMAAMKLTRGTSCVLCQQRKVRCDKNKPCANCVKARVECRVIPPQPPRRRKKRLQERDLVDRLKKYESLLAENGVKFDPIAAELKAGDRNSTHLDDDHMLDEDADLANDFEGLKTSPEGSTSPSVAGSRRSQSDKCAGPLPYTRSSANSIPTRPFSKWFPFHKEFRASEELLRDSSEDEVDGSTIHHAFDKMYDNQDGFPFIVGSRNASVTHLHPSPIQIFQLWQIYINNVNPLLKITHVPTVQGLIIEASANLEKIPKSVETLMFAIYLMAVTSMEDVDVAKMFNEPKPTVLSRFHTALQQALVNAGFMRTSDTMVLQAYMLYLIAVRMFVDPRQIFCLVGIAVRIAQRMGLHRDAAAFGLSPYEVEQRRRLWWTIVGYDRRIGEMTGSTVTALSTAADCKLPLNINDTDLHVNGKDAPTPHQGVTEMLFVLIRTELAMAISSDTLRDGQRHSDKDKDAGGGGGTGTSTGPQAPPRPISTVRMAGQDQVYTLDGFFAHIEGTYLKWCDPKIPLHFFTLTMTRQSLCKMRVISFLVRMGNGEATTLAEHERDTLFLEAVQMIEYDNVVQAADSLQGYKWYTYLHFPFPAYMFLVTELRHRLTGTMVERAWDAIAENHERRGLMSTLHSPMHIAFGNLFIKAWDAHAAGQEQIGKKPVQEPMWITRLRQRAEKMGKKQHGGGGGGVRRPGPEMGMGGPGVGVPPGGGVSQQAGGVGRAAPVNNTASQLPMQQIPQNMMMTPPSVTAGTPVMNPPPSEADVIDMDWSYLMQGYDMDTYGAFGGGFGGFPMGGNGMVGGGPGMMGNPDGNNMFGN</sequence>
<feature type="compositionally biased region" description="Basic and acidic residues" evidence="4">
    <location>
        <begin position="469"/>
        <end position="483"/>
    </location>
</feature>
<evidence type="ECO:0000256" key="2">
    <source>
        <dbReference type="ARBA" id="ARBA00022723"/>
    </source>
</evidence>
<comment type="caution">
    <text evidence="6">The sequence shown here is derived from an EMBL/GenBank/DDBJ whole genome shotgun (WGS) entry which is preliminary data.</text>
</comment>
<dbReference type="GO" id="GO:0003677">
    <property type="term" value="F:DNA binding"/>
    <property type="evidence" value="ECO:0007669"/>
    <property type="project" value="InterPro"/>
</dbReference>
<dbReference type="SMART" id="SM00066">
    <property type="entry name" value="GAL4"/>
    <property type="match status" value="1"/>
</dbReference>